<accession>A0A4Y9XQE5</accession>
<keyword evidence="2" id="KW-1185">Reference proteome</keyword>
<dbReference type="EMBL" id="SEOQ01001483">
    <property type="protein sequence ID" value="TFY51583.1"/>
    <property type="molecule type" value="Genomic_DNA"/>
</dbReference>
<dbReference type="AlphaFoldDB" id="A0A4Y9XQE5"/>
<reference evidence="1 2" key="1">
    <citation type="submission" date="2019-02" db="EMBL/GenBank/DDBJ databases">
        <title>Genome sequencing of the rare red list fungi Dentipellis fragilis.</title>
        <authorList>
            <person name="Buettner E."/>
            <person name="Kellner H."/>
        </authorList>
    </citation>
    <scope>NUCLEOTIDE SEQUENCE [LARGE SCALE GENOMIC DNA]</scope>
    <source>
        <strain evidence="1 2">DSM 105465</strain>
    </source>
</reference>
<sequence length="365" mass="39207">MSAARPSSRNSRVGARDATRLAAAVSTCCPLPSALCPLRSARALSRNCNLCFEVRSSKSSEADTEQLLLGCSQPQPQPQSELHLRRRRWRASGCKRVGQDSVRWVRMCMFGLDWIDQRLMDVAARRHFALERCGCRCLWMRERDVPYLCLYLLAKSVGVWGVWMGRGTGMGGDDGYEGDDSRRGGCRARAHCAEMCRGKEACGLYTERTRVRTIEAGEGSAAALEVAPLDAALGFRGREGDVVRTSGMRVGQGAVSETTTPRSAWRVRVRGCDYGSVSGDPDTAKAKAACDRQQRVPTAIALGVHAKGSEGGHTHKRGKDDVVRARGARQAGWVQTAAAAAGVDRSSVGIGAGSANLDAGVFAAC</sequence>
<proteinExistence type="predicted"/>
<gene>
    <name evidence="1" type="ORF">EVG20_g10934</name>
</gene>
<comment type="caution">
    <text evidence="1">The sequence shown here is derived from an EMBL/GenBank/DDBJ whole genome shotgun (WGS) entry which is preliminary data.</text>
</comment>
<dbReference type="Proteomes" id="UP000298327">
    <property type="component" value="Unassembled WGS sequence"/>
</dbReference>
<name>A0A4Y9XQE5_9AGAM</name>
<evidence type="ECO:0000313" key="2">
    <source>
        <dbReference type="Proteomes" id="UP000298327"/>
    </source>
</evidence>
<protein>
    <submittedName>
        <fullName evidence="1">Uncharacterized protein</fullName>
    </submittedName>
</protein>
<organism evidence="1 2">
    <name type="scientific">Dentipellis fragilis</name>
    <dbReference type="NCBI Taxonomy" id="205917"/>
    <lineage>
        <taxon>Eukaryota</taxon>
        <taxon>Fungi</taxon>
        <taxon>Dikarya</taxon>
        <taxon>Basidiomycota</taxon>
        <taxon>Agaricomycotina</taxon>
        <taxon>Agaricomycetes</taxon>
        <taxon>Russulales</taxon>
        <taxon>Hericiaceae</taxon>
        <taxon>Dentipellis</taxon>
    </lineage>
</organism>
<evidence type="ECO:0000313" key="1">
    <source>
        <dbReference type="EMBL" id="TFY51583.1"/>
    </source>
</evidence>